<dbReference type="PANTHER" id="PTHR11403:SF7">
    <property type="entry name" value="CYTOCHROME C OXIDASE SUBUNIT 3"/>
    <property type="match status" value="1"/>
</dbReference>
<feature type="transmembrane region" description="Helical" evidence="9">
    <location>
        <begin position="41"/>
        <end position="58"/>
    </location>
</feature>
<dbReference type="Pfam" id="PF00510">
    <property type="entry name" value="COX3"/>
    <property type="match status" value="1"/>
</dbReference>
<dbReference type="InterPro" id="IPR000298">
    <property type="entry name" value="Cyt_c_oxidase-like_su3"/>
</dbReference>
<dbReference type="AlphaFoldDB" id="A0A343DSD1"/>
<geneLocation type="mitochondrion" evidence="11"/>
<dbReference type="SUPFAM" id="SSF81452">
    <property type="entry name" value="Cytochrome c oxidase subunit III-like"/>
    <property type="match status" value="1"/>
</dbReference>
<evidence type="ECO:0000259" key="10">
    <source>
        <dbReference type="PROSITE" id="PS50253"/>
    </source>
</evidence>
<evidence type="ECO:0000313" key="11">
    <source>
        <dbReference type="EMBL" id="ASC43038.1"/>
    </source>
</evidence>
<comment type="function">
    <text evidence="8">Component of the cytochrome c oxidase, the last enzyme in the mitochondrial electron transport chain which drives oxidative phosphorylation. The respiratory chain contains 3 multisubunit complexes succinate dehydrogenase (complex II, CII), ubiquinol-cytochrome c oxidoreductase (cytochrome b-c1 complex, complex III, CIII) and cytochrome c oxidase (complex IV, CIV), that cooperate to transfer electrons derived from NADH and succinate to molecular oxygen, creating an electrochemical gradient over the inner membrane that drives transmembrane transport and the ATP synthase. Cytochrome c oxidase is the component of the respiratory chain that catalyzes the reduction of oxygen to water. Electrons originating from reduced cytochrome c in the intermembrane space (IMS) are transferred via the dinuclear copper A center (CU(A)) of subunit 2 and heme A of subunit 1 to the active site in subunit 1, a binuclear center (BNC) formed by heme A3 and copper B (CU(B)). The BNC reduces molecular oxygen to 2 water molecules using 4 electrons from cytochrome c in the IMS and 4 protons from the mitochondrial matrix.</text>
</comment>
<feature type="transmembrane region" description="Helical" evidence="9">
    <location>
        <begin position="198"/>
        <end position="219"/>
    </location>
</feature>
<keyword evidence="6 9" id="KW-1133">Transmembrane helix</keyword>
<dbReference type="GO" id="GO:0005739">
    <property type="term" value="C:mitochondrion"/>
    <property type="evidence" value="ECO:0007669"/>
    <property type="project" value="TreeGrafter"/>
</dbReference>
<keyword evidence="8 11" id="KW-0496">Mitochondrion</keyword>
<proteinExistence type="inferred from homology"/>
<keyword evidence="7 9" id="KW-0472">Membrane</keyword>
<dbReference type="CDD" id="cd01665">
    <property type="entry name" value="Cyt_c_Oxidase_III"/>
    <property type="match status" value="1"/>
</dbReference>
<dbReference type="InterPro" id="IPR035973">
    <property type="entry name" value="Cyt_c_oxidase_su3-like_sf"/>
</dbReference>
<sequence length="261" mass="29610">MMANKHPYHLVDKSPWPLTSSLGAFILTSGLVHWFKSGSPAIMLVGVISLLLSSVQWWRDVARESTFQGHHTLMVQTGMKWGMVLFIVSEVMFFFSFFWSFFHHSLSPGLELGLAWPPAGVVPCDPFENPLLGTMVLLTSGGFCTWSHHSMLEGSWWQAKLSLYITIGLGIMFSLIQLGEYMEVYFTIADSSYGSTFFVMTGFHGLHVIIGTVFLSATAGRLISGHFSQMRHFGFEAAAWYWHFVDVVWLFLYTFVYWWGS</sequence>
<dbReference type="GO" id="GO:0006123">
    <property type="term" value="P:mitochondrial electron transport, cytochrome c to oxygen"/>
    <property type="evidence" value="ECO:0007669"/>
    <property type="project" value="TreeGrafter"/>
</dbReference>
<dbReference type="PANTHER" id="PTHR11403">
    <property type="entry name" value="CYTOCHROME C OXIDASE SUBUNIT III"/>
    <property type="match status" value="1"/>
</dbReference>
<evidence type="ECO:0000256" key="3">
    <source>
        <dbReference type="ARBA" id="ARBA00015944"/>
    </source>
</evidence>
<feature type="transmembrane region" description="Helical" evidence="9">
    <location>
        <begin position="161"/>
        <end position="178"/>
    </location>
</feature>
<evidence type="ECO:0000256" key="2">
    <source>
        <dbReference type="ARBA" id="ARBA00010581"/>
    </source>
</evidence>
<dbReference type="GO" id="GO:0016020">
    <property type="term" value="C:membrane"/>
    <property type="evidence" value="ECO:0007669"/>
    <property type="project" value="UniProtKB-SubCell"/>
</dbReference>
<dbReference type="PROSITE" id="PS50253">
    <property type="entry name" value="COX3"/>
    <property type="match status" value="1"/>
</dbReference>
<dbReference type="InterPro" id="IPR024791">
    <property type="entry name" value="Cyt_c/ubiquinol_Oxase_su3"/>
</dbReference>
<dbReference type="EMBL" id="KY038053">
    <property type="protein sequence ID" value="ASC43038.1"/>
    <property type="molecule type" value="Genomic_DNA"/>
</dbReference>
<feature type="domain" description="Heme-copper oxidase subunit III family profile" evidence="10">
    <location>
        <begin position="4"/>
        <end position="261"/>
    </location>
</feature>
<comment type="similarity">
    <text evidence="2 8">Belongs to the cytochrome c oxidase subunit 3 family.</text>
</comment>
<evidence type="ECO:0000256" key="6">
    <source>
        <dbReference type="ARBA" id="ARBA00022989"/>
    </source>
</evidence>
<comment type="subcellular location">
    <subcellularLocation>
        <location evidence="1">Membrane</location>
        <topology evidence="1">Multi-pass membrane protein</topology>
    </subcellularLocation>
</comment>
<keyword evidence="5" id="KW-1278">Translocase</keyword>
<protein>
    <recommendedName>
        <fullName evidence="3 8">Cytochrome c oxidase subunit 3</fullName>
    </recommendedName>
</protein>
<dbReference type="InterPro" id="IPR013833">
    <property type="entry name" value="Cyt_c_oxidase_su3_a-hlx"/>
</dbReference>
<dbReference type="GO" id="GO:0004129">
    <property type="term" value="F:cytochrome-c oxidase activity"/>
    <property type="evidence" value="ECO:0007669"/>
    <property type="project" value="InterPro"/>
</dbReference>
<dbReference type="InterPro" id="IPR033945">
    <property type="entry name" value="Cyt_c_oxase_su3_dom"/>
</dbReference>
<evidence type="ECO:0000256" key="8">
    <source>
        <dbReference type="RuleBase" id="RU003375"/>
    </source>
</evidence>
<evidence type="ECO:0000256" key="1">
    <source>
        <dbReference type="ARBA" id="ARBA00004141"/>
    </source>
</evidence>
<dbReference type="Gene3D" id="1.10.287.70">
    <property type="match status" value="1"/>
</dbReference>
<feature type="transmembrane region" description="Helical" evidence="9">
    <location>
        <begin position="240"/>
        <end position="260"/>
    </location>
</feature>
<name>A0A343DSD1_9CRUS</name>
<evidence type="ECO:0000256" key="5">
    <source>
        <dbReference type="ARBA" id="ARBA00022967"/>
    </source>
</evidence>
<evidence type="ECO:0000256" key="7">
    <source>
        <dbReference type="ARBA" id="ARBA00023136"/>
    </source>
</evidence>
<reference evidence="11" key="2">
    <citation type="journal article" date="2018" name="Syst. Parasitol.">
        <title>The first complete mitochondrial genome of a parasitic isopod supports Epicaridea Latreille, 1825 as a suborder and reveals the less conservative genome of isopods.</title>
        <authorList>
            <person name="Yu J."/>
            <person name="An J."/>
            <person name="Li Y."/>
            <person name="Boyko C.B."/>
        </authorList>
    </citation>
    <scope>NUCLEOTIDE SEQUENCE</scope>
</reference>
<dbReference type="Gene3D" id="1.20.120.80">
    <property type="entry name" value="Cytochrome c oxidase, subunit III, four-helix bundle"/>
    <property type="match status" value="1"/>
</dbReference>
<feature type="transmembrane region" description="Helical" evidence="9">
    <location>
        <begin position="79"/>
        <end position="102"/>
    </location>
</feature>
<keyword evidence="4 8" id="KW-0812">Transmembrane</keyword>
<reference evidence="11" key="1">
    <citation type="submission" date="2016-10" db="EMBL/GenBank/DDBJ databases">
        <authorList>
            <person name="Cai Z."/>
        </authorList>
    </citation>
    <scope>NUCLEOTIDE SEQUENCE</scope>
</reference>
<evidence type="ECO:0000256" key="4">
    <source>
        <dbReference type="ARBA" id="ARBA00022692"/>
    </source>
</evidence>
<evidence type="ECO:0000256" key="9">
    <source>
        <dbReference type="SAM" id="Phobius"/>
    </source>
</evidence>
<accession>A0A343DSD1</accession>
<gene>
    <name evidence="11" type="primary">COIII</name>
</gene>
<organism evidence="11">
    <name type="scientific">Gyge ovalis</name>
    <dbReference type="NCBI Taxonomy" id="2008693"/>
    <lineage>
        <taxon>Eukaryota</taxon>
        <taxon>Metazoa</taxon>
        <taxon>Ecdysozoa</taxon>
        <taxon>Arthropoda</taxon>
        <taxon>Crustacea</taxon>
        <taxon>Multicrustacea</taxon>
        <taxon>Malacostraca</taxon>
        <taxon>Eumalacostraca</taxon>
        <taxon>Peracarida</taxon>
        <taxon>Isopoda</taxon>
        <taxon>Epicaridea</taxon>
        <taxon>Bopyridoidea</taxon>
        <taxon>Bopyridae</taxon>
        <taxon>Gyge</taxon>
    </lineage>
</organism>